<evidence type="ECO:0000313" key="2">
    <source>
        <dbReference type="EMBL" id="OAD92199.1"/>
    </source>
</evidence>
<feature type="domain" description="D-alanyl-D-alanine carboxypeptidase-like core" evidence="1">
    <location>
        <begin position="52"/>
        <end position="196"/>
    </location>
</feature>
<organism evidence="2 3">
    <name type="scientific">Aequorivita soesokkakensis</name>
    <dbReference type="NCBI Taxonomy" id="1385699"/>
    <lineage>
        <taxon>Bacteria</taxon>
        <taxon>Pseudomonadati</taxon>
        <taxon>Bacteroidota</taxon>
        <taxon>Flavobacteriia</taxon>
        <taxon>Flavobacteriales</taxon>
        <taxon>Flavobacteriaceae</taxon>
        <taxon>Aequorivita</taxon>
    </lineage>
</organism>
<sequence length="248" mass="28430">MKRNEFIKISGLAGISLAIFPQFSFNNFSEEFTRNQLIGKGNPDIVGDSYTSKMHKTAKEAFLKMKAAAAKENINIEVVSAYRSFQRQKEIFEGKYKKFTSEGLSPDKAIQKIKEYSTIPGTSRHHWGTDIDIIDANAPRPSNVLMPENFHGTGPFCKLKTWLNENATKFDFYEVYTDNGIRKGFKYEPWHFSYAPVSIPMLKAYKEKIDVKKMLSEEKILGNEHFSEAFVSKYVKENILDINPKLLS</sequence>
<dbReference type="CDD" id="cd14847">
    <property type="entry name" value="DD-carboxypeptidase_like"/>
    <property type="match status" value="1"/>
</dbReference>
<gene>
    <name evidence="2" type="ORF">A7A78_08900</name>
</gene>
<dbReference type="RefSeq" id="WP_068761002.1">
    <property type="nucleotide sequence ID" value="NZ_LXIE01000003.1"/>
</dbReference>
<dbReference type="PANTHER" id="PTHR34385">
    <property type="entry name" value="D-ALANYL-D-ALANINE CARBOXYPEPTIDASE"/>
    <property type="match status" value="1"/>
</dbReference>
<dbReference type="Proteomes" id="UP000077552">
    <property type="component" value="Unassembled WGS sequence"/>
</dbReference>
<reference evidence="2 3" key="1">
    <citation type="submission" date="2016-05" db="EMBL/GenBank/DDBJ databases">
        <title>Genome sequencing of Vitellibacter soesokkakensis RSSK-12.</title>
        <authorList>
            <person name="Thevarajoo S."/>
            <person name="Selvaratnam C."/>
            <person name="Goh K.M."/>
            <person name="Chan K.-G."/>
            <person name="Chong C.S."/>
        </authorList>
    </citation>
    <scope>NUCLEOTIDE SEQUENCE [LARGE SCALE GENOMIC DNA]</scope>
    <source>
        <strain evidence="2 3">RSSK-12</strain>
    </source>
</reference>
<proteinExistence type="predicted"/>
<dbReference type="AlphaFoldDB" id="A0A1A9LFP2"/>
<dbReference type="OrthoDB" id="9792074at2"/>
<dbReference type="Gene3D" id="3.30.1380.10">
    <property type="match status" value="1"/>
</dbReference>
<dbReference type="PANTHER" id="PTHR34385:SF1">
    <property type="entry name" value="PEPTIDOGLYCAN L-ALANYL-D-GLUTAMATE ENDOPEPTIDASE CWLK"/>
    <property type="match status" value="1"/>
</dbReference>
<accession>A0A1A9LFP2</accession>
<dbReference type="InterPro" id="IPR003709">
    <property type="entry name" value="VanY-like_core_dom"/>
</dbReference>
<keyword evidence="2" id="KW-0645">Protease</keyword>
<dbReference type="STRING" id="1385699.A7A78_08900"/>
<dbReference type="GO" id="GO:0004180">
    <property type="term" value="F:carboxypeptidase activity"/>
    <property type="evidence" value="ECO:0007669"/>
    <property type="project" value="UniProtKB-KW"/>
</dbReference>
<dbReference type="GO" id="GO:0006508">
    <property type="term" value="P:proteolysis"/>
    <property type="evidence" value="ECO:0007669"/>
    <property type="project" value="InterPro"/>
</dbReference>
<evidence type="ECO:0000259" key="1">
    <source>
        <dbReference type="Pfam" id="PF02557"/>
    </source>
</evidence>
<dbReference type="Pfam" id="PF02557">
    <property type="entry name" value="VanY"/>
    <property type="match status" value="1"/>
</dbReference>
<comment type="caution">
    <text evidence="2">The sequence shown here is derived from an EMBL/GenBank/DDBJ whole genome shotgun (WGS) entry which is preliminary data.</text>
</comment>
<dbReference type="EMBL" id="LXIE01000003">
    <property type="protein sequence ID" value="OAD92199.1"/>
    <property type="molecule type" value="Genomic_DNA"/>
</dbReference>
<dbReference type="InterPro" id="IPR009045">
    <property type="entry name" value="Zn_M74/Hedgehog-like"/>
</dbReference>
<dbReference type="SUPFAM" id="SSF55166">
    <property type="entry name" value="Hedgehog/DD-peptidase"/>
    <property type="match status" value="1"/>
</dbReference>
<evidence type="ECO:0000313" key="3">
    <source>
        <dbReference type="Proteomes" id="UP000077552"/>
    </source>
</evidence>
<dbReference type="InterPro" id="IPR052179">
    <property type="entry name" value="DD-CPase-like"/>
</dbReference>
<name>A0A1A9LFP2_9FLAO</name>
<keyword evidence="3" id="KW-1185">Reference proteome</keyword>
<protein>
    <submittedName>
        <fullName evidence="2">D-alanyl-D-alanine carboxypeptidase</fullName>
    </submittedName>
</protein>
<keyword evidence="2" id="KW-0121">Carboxypeptidase</keyword>
<keyword evidence="2" id="KW-0378">Hydrolase</keyword>